<evidence type="ECO:0000313" key="2">
    <source>
        <dbReference type="EMBL" id="RKO92625.1"/>
    </source>
</evidence>
<evidence type="ECO:0000256" key="1">
    <source>
        <dbReference type="SAM" id="MobiDB-lite"/>
    </source>
</evidence>
<accession>A0A4P9WKH5</accession>
<protein>
    <submittedName>
        <fullName evidence="2">Uncharacterized protein</fullName>
    </submittedName>
</protein>
<dbReference type="Proteomes" id="UP000269721">
    <property type="component" value="Unassembled WGS sequence"/>
</dbReference>
<gene>
    <name evidence="2" type="ORF">BDK51DRAFT_35339</name>
</gene>
<proteinExistence type="predicted"/>
<sequence>MPKVKDTVHDTFETYEAPKMALAVLRKPRTVSGYLGEIAKQMRVRNHSTEKMECSLLLLVILGDLGHGEDVASILENDVVDGGEDDVAEGYGGDVAEGPAADIAVGPPGDIVEDPVENFLEEGEEEGLEGGGDEVGDEAQDAESSDDRGAALALSYGFDLVAMVRGVRRLQCLVLSGHLSTEPRHARTELWFCNLLIRSVGAPLVILHLGKFDWQLADTPLPHLTAAALPDLEFVALSRTRCDFLVASLTWIRSPRLLRARGSNLLILDLSYCTTFIDNSLVTFIRRSIPRLEFVNLRGFLDRNRQDPLTVEDLGFVGDLKQGYPNLRLVELGLHNYARINITEHVWGFLEQLGVSIHVAVNYAERAGWALLWRVRGGGYWNYNS</sequence>
<dbReference type="EMBL" id="KZ994559">
    <property type="protein sequence ID" value="RKO92625.1"/>
    <property type="molecule type" value="Genomic_DNA"/>
</dbReference>
<feature type="region of interest" description="Disordered" evidence="1">
    <location>
        <begin position="123"/>
        <end position="144"/>
    </location>
</feature>
<dbReference type="AlphaFoldDB" id="A0A4P9WKH5"/>
<keyword evidence="3" id="KW-1185">Reference proteome</keyword>
<organism evidence="2 3">
    <name type="scientific">Blyttiomyces helicus</name>
    <dbReference type="NCBI Taxonomy" id="388810"/>
    <lineage>
        <taxon>Eukaryota</taxon>
        <taxon>Fungi</taxon>
        <taxon>Fungi incertae sedis</taxon>
        <taxon>Chytridiomycota</taxon>
        <taxon>Chytridiomycota incertae sedis</taxon>
        <taxon>Chytridiomycetes</taxon>
        <taxon>Chytridiomycetes incertae sedis</taxon>
        <taxon>Blyttiomyces</taxon>
    </lineage>
</organism>
<evidence type="ECO:0000313" key="3">
    <source>
        <dbReference type="Proteomes" id="UP000269721"/>
    </source>
</evidence>
<name>A0A4P9WKH5_9FUNG</name>
<reference evidence="3" key="1">
    <citation type="journal article" date="2018" name="Nat. Microbiol.">
        <title>Leveraging single-cell genomics to expand the fungal tree of life.</title>
        <authorList>
            <person name="Ahrendt S.R."/>
            <person name="Quandt C.A."/>
            <person name="Ciobanu D."/>
            <person name="Clum A."/>
            <person name="Salamov A."/>
            <person name="Andreopoulos B."/>
            <person name="Cheng J.F."/>
            <person name="Woyke T."/>
            <person name="Pelin A."/>
            <person name="Henrissat B."/>
            <person name="Reynolds N.K."/>
            <person name="Benny G.L."/>
            <person name="Smith M.E."/>
            <person name="James T.Y."/>
            <person name="Grigoriev I.V."/>
        </authorList>
    </citation>
    <scope>NUCLEOTIDE SEQUENCE [LARGE SCALE GENOMIC DNA]</scope>
</reference>